<dbReference type="EMBL" id="RWGY01000909">
    <property type="protein sequence ID" value="TVT98059.1"/>
    <property type="molecule type" value="Genomic_DNA"/>
</dbReference>
<protein>
    <submittedName>
        <fullName evidence="2">Uncharacterized protein</fullName>
    </submittedName>
</protein>
<proteinExistence type="predicted"/>
<feature type="non-terminal residue" evidence="2">
    <location>
        <position position="1"/>
    </location>
</feature>
<feature type="compositionally biased region" description="Low complexity" evidence="1">
    <location>
        <begin position="29"/>
        <end position="44"/>
    </location>
</feature>
<feature type="compositionally biased region" description="Basic residues" evidence="1">
    <location>
        <begin position="1"/>
        <end position="13"/>
    </location>
</feature>
<gene>
    <name evidence="2" type="ORF">EJB05_56656</name>
</gene>
<name>A0A5J9SG53_9POAL</name>
<keyword evidence="3" id="KW-1185">Reference proteome</keyword>
<accession>A0A5J9SG53</accession>
<feature type="region of interest" description="Disordered" evidence="1">
    <location>
        <begin position="1"/>
        <end position="53"/>
    </location>
</feature>
<reference evidence="2 3" key="1">
    <citation type="journal article" date="2019" name="Sci. Rep.">
        <title>A high-quality genome of Eragrostis curvula grass provides insights into Poaceae evolution and supports new strategies to enhance forage quality.</title>
        <authorList>
            <person name="Carballo J."/>
            <person name="Santos B.A.C.M."/>
            <person name="Zappacosta D."/>
            <person name="Garbus I."/>
            <person name="Selva J.P."/>
            <person name="Gallo C.A."/>
            <person name="Diaz A."/>
            <person name="Albertini E."/>
            <person name="Caccamo M."/>
            <person name="Echenique V."/>
        </authorList>
    </citation>
    <scope>NUCLEOTIDE SEQUENCE [LARGE SCALE GENOMIC DNA]</scope>
    <source>
        <strain evidence="3">cv. Victoria</strain>
        <tissue evidence="2">Leaf</tissue>
    </source>
</reference>
<feature type="region of interest" description="Disordered" evidence="1">
    <location>
        <begin position="68"/>
        <end position="98"/>
    </location>
</feature>
<feature type="compositionally biased region" description="Low complexity" evidence="1">
    <location>
        <begin position="75"/>
        <end position="98"/>
    </location>
</feature>
<evidence type="ECO:0000313" key="2">
    <source>
        <dbReference type="EMBL" id="TVT98059.1"/>
    </source>
</evidence>
<evidence type="ECO:0000256" key="1">
    <source>
        <dbReference type="SAM" id="MobiDB-lite"/>
    </source>
</evidence>
<comment type="caution">
    <text evidence="2">The sequence shown here is derived from an EMBL/GenBank/DDBJ whole genome shotgun (WGS) entry which is preliminary data.</text>
</comment>
<dbReference type="Proteomes" id="UP000324897">
    <property type="component" value="Unassembled WGS sequence"/>
</dbReference>
<organism evidence="2 3">
    <name type="scientific">Eragrostis curvula</name>
    <name type="common">weeping love grass</name>
    <dbReference type="NCBI Taxonomy" id="38414"/>
    <lineage>
        <taxon>Eukaryota</taxon>
        <taxon>Viridiplantae</taxon>
        <taxon>Streptophyta</taxon>
        <taxon>Embryophyta</taxon>
        <taxon>Tracheophyta</taxon>
        <taxon>Spermatophyta</taxon>
        <taxon>Magnoliopsida</taxon>
        <taxon>Liliopsida</taxon>
        <taxon>Poales</taxon>
        <taxon>Poaceae</taxon>
        <taxon>PACMAD clade</taxon>
        <taxon>Chloridoideae</taxon>
        <taxon>Eragrostideae</taxon>
        <taxon>Eragrostidinae</taxon>
        <taxon>Eragrostis</taxon>
    </lineage>
</organism>
<dbReference type="AlphaFoldDB" id="A0A5J9SG53"/>
<sequence length="281" mass="29668">LWRRPTLRRRPSSRPHAVPVLRRRRIPTPSFAALPAPVAAPPSATDVSHPGTASQPFAATHICSAAGALPNPDGASPSPSPSSAALPSPVAASPSSPAAALPDLPQCSAADPGTVPVLDGAACSHRLWGPPALVLRPGGLPLAMVCSGTRGFSVMDLARRRDPWRHSRRRGVNRYQSTALVWDCKASYVLVGMSFHDLLHGVSASNVTPGCSIGTPMKKVPFELEQVDGVFTQPAVEIGLTPFQMPVAVKCKGCEAERMKGQDQNKRGTFQAYMVAENVPN</sequence>
<evidence type="ECO:0000313" key="3">
    <source>
        <dbReference type="Proteomes" id="UP000324897"/>
    </source>
</evidence>